<evidence type="ECO:0008006" key="4">
    <source>
        <dbReference type="Google" id="ProtNLM"/>
    </source>
</evidence>
<dbReference type="Proteomes" id="UP000434172">
    <property type="component" value="Unassembled WGS sequence"/>
</dbReference>
<dbReference type="EMBL" id="WOWK01000132">
    <property type="protein sequence ID" value="KAF0317341.1"/>
    <property type="molecule type" value="Genomic_DNA"/>
</dbReference>
<keyword evidence="1" id="KW-0175">Coiled coil</keyword>
<dbReference type="AlphaFoldDB" id="A0A8H3VVP1"/>
<reference evidence="2 3" key="1">
    <citation type="submission" date="2019-12" db="EMBL/GenBank/DDBJ databases">
        <title>A genome sequence resource for the geographically widespread anthracnose pathogen Colletotrichum asianum.</title>
        <authorList>
            <person name="Meng Y."/>
        </authorList>
    </citation>
    <scope>NUCLEOTIDE SEQUENCE [LARGE SCALE GENOMIC DNA]</scope>
    <source>
        <strain evidence="2 3">ICMP 18580</strain>
    </source>
</reference>
<evidence type="ECO:0000256" key="1">
    <source>
        <dbReference type="SAM" id="Coils"/>
    </source>
</evidence>
<evidence type="ECO:0000313" key="2">
    <source>
        <dbReference type="EMBL" id="KAF0317341.1"/>
    </source>
</evidence>
<comment type="caution">
    <text evidence="2">The sequence shown here is derived from an EMBL/GenBank/DDBJ whole genome shotgun (WGS) entry which is preliminary data.</text>
</comment>
<feature type="coiled-coil region" evidence="1">
    <location>
        <begin position="519"/>
        <end position="553"/>
    </location>
</feature>
<sequence>MAEPVGIIGTAAGLVSLGLQLYGEISNYLDAVKGRQEDLDFARRQCMNLKRCIDAIDTAITSPTFLLTGSRDTLDASVQDCQRELGALNELVLRLQGPPSPASTVSAKLREKGRKLAFPFLRKGMQELESRLESTINVLQLSTQTLGLDVLRTTHVRLGNVKSVMNDIRITTVDACAKIDNLSTNVQKIRSSTSRSNRILPVIEERTANAAVLMAQQAEAVSQAGHYISTLLGDGRVHIDNRLNKVEDLLAYIADQVKSQHSHPVALAVMGDLPTDTVLAHQMMRKLVSHEVEVNGPFEPRLDGPLSPHFEILKRISTATAEDALPLNTQDYAKFRGRYPIEYSVMPHLHGACHDGDGIGCDGCDILDALLQSDCALYPSFFLAIFFGCTRNYGGKTECALKKVMLHLKERRQRLAEYAKKHLLPTQAAELGLYGTKMLDEAAGAVQTALQERHIFLPFSLRVFDADSEGTASYVWELGFRDLGVDLATGFYELWDFTFDHDTAQNDWPQFDVIQNWDIKDMEEIMGEQEEEILRFEDVLKELEQNYVNISDLGAFVDLYWGPKISLVIGELNARKLDEDDLKKAQETGIEWHCFENKPVENDYSRSSDLEYWMEKLNAIVPEPGSDIPSAPDLPVYDT</sequence>
<dbReference type="OrthoDB" id="4851420at2759"/>
<protein>
    <recommendedName>
        <fullName evidence="4">Fungal N-terminal domain-containing protein</fullName>
    </recommendedName>
</protein>
<evidence type="ECO:0000313" key="3">
    <source>
        <dbReference type="Proteomes" id="UP000434172"/>
    </source>
</evidence>
<organism evidence="2 3">
    <name type="scientific">Colletotrichum asianum</name>
    <dbReference type="NCBI Taxonomy" id="702518"/>
    <lineage>
        <taxon>Eukaryota</taxon>
        <taxon>Fungi</taxon>
        <taxon>Dikarya</taxon>
        <taxon>Ascomycota</taxon>
        <taxon>Pezizomycotina</taxon>
        <taxon>Sordariomycetes</taxon>
        <taxon>Hypocreomycetidae</taxon>
        <taxon>Glomerellales</taxon>
        <taxon>Glomerellaceae</taxon>
        <taxon>Colletotrichum</taxon>
        <taxon>Colletotrichum gloeosporioides species complex</taxon>
    </lineage>
</organism>
<name>A0A8H3VVP1_9PEZI</name>
<gene>
    <name evidence="2" type="ORF">GQ607_015388</name>
</gene>
<keyword evidence="3" id="KW-1185">Reference proteome</keyword>
<proteinExistence type="predicted"/>
<accession>A0A8H3VVP1</accession>